<evidence type="ECO:0000313" key="4">
    <source>
        <dbReference type="Proteomes" id="UP001162164"/>
    </source>
</evidence>
<evidence type="ECO:0008006" key="5">
    <source>
        <dbReference type="Google" id="ProtNLM"/>
    </source>
</evidence>
<gene>
    <name evidence="3" type="ORF">NQ317_017798</name>
</gene>
<reference evidence="3" key="1">
    <citation type="journal article" date="2023" name="Insect Mol. Biol.">
        <title>Genome sequencing provides insights into the evolution of gene families encoding plant cell wall-degrading enzymes in longhorned beetles.</title>
        <authorList>
            <person name="Shin N.R."/>
            <person name="Okamura Y."/>
            <person name="Kirsch R."/>
            <person name="Pauchet Y."/>
        </authorList>
    </citation>
    <scope>NUCLEOTIDE SEQUENCE</scope>
    <source>
        <strain evidence="3">MMC_N1</strain>
    </source>
</reference>
<dbReference type="Proteomes" id="UP001162164">
    <property type="component" value="Unassembled WGS sequence"/>
</dbReference>
<dbReference type="InterPro" id="IPR026850">
    <property type="entry name" value="FANCL_C"/>
</dbReference>
<organism evidence="3 4">
    <name type="scientific">Molorchus minor</name>
    <dbReference type="NCBI Taxonomy" id="1323400"/>
    <lineage>
        <taxon>Eukaryota</taxon>
        <taxon>Metazoa</taxon>
        <taxon>Ecdysozoa</taxon>
        <taxon>Arthropoda</taxon>
        <taxon>Hexapoda</taxon>
        <taxon>Insecta</taxon>
        <taxon>Pterygota</taxon>
        <taxon>Neoptera</taxon>
        <taxon>Endopterygota</taxon>
        <taxon>Coleoptera</taxon>
        <taxon>Polyphaga</taxon>
        <taxon>Cucujiformia</taxon>
        <taxon>Chrysomeloidea</taxon>
        <taxon>Cerambycidae</taxon>
        <taxon>Lamiinae</taxon>
        <taxon>Monochamini</taxon>
        <taxon>Molorchus</taxon>
    </lineage>
</organism>
<feature type="domain" description="FANCL C-terminal" evidence="1">
    <location>
        <begin position="308"/>
        <end position="368"/>
    </location>
</feature>
<dbReference type="InterPro" id="IPR026848">
    <property type="entry name" value="Fancl"/>
</dbReference>
<dbReference type="InterPro" id="IPR044037">
    <property type="entry name" value="FANCL_d3"/>
</dbReference>
<accession>A0ABQ9K219</accession>
<dbReference type="PANTHER" id="PTHR13206">
    <property type="entry name" value="UBIQUITIN LIGASE PROTEIN PHF9 FANCONI ANEMIA GROUP L PROTEIN"/>
    <property type="match status" value="1"/>
</dbReference>
<evidence type="ECO:0000259" key="2">
    <source>
        <dbReference type="Pfam" id="PF18891"/>
    </source>
</evidence>
<name>A0ABQ9K219_9CUCU</name>
<dbReference type="Gene3D" id="3.10.110.20">
    <property type="entry name" value="RWD domain-like"/>
    <property type="match status" value="1"/>
</dbReference>
<proteinExistence type="predicted"/>
<dbReference type="Pfam" id="PF11793">
    <property type="entry name" value="FANCL_C"/>
    <property type="match status" value="1"/>
</dbReference>
<dbReference type="PANTHER" id="PTHR13206:SF0">
    <property type="entry name" value="E3 UBIQUITIN-PROTEIN LIGASE FANCL"/>
    <property type="match status" value="1"/>
</dbReference>
<dbReference type="Gene3D" id="3.30.40.10">
    <property type="entry name" value="Zinc/RING finger domain, C3HC4 (zinc finger)"/>
    <property type="match status" value="1"/>
</dbReference>
<dbReference type="SMART" id="SM01197">
    <property type="entry name" value="FANCL_C"/>
    <property type="match status" value="1"/>
</dbReference>
<dbReference type="InterPro" id="IPR043003">
    <property type="entry name" value="FANCL_d3_sf"/>
</dbReference>
<evidence type="ECO:0000259" key="1">
    <source>
        <dbReference type="Pfam" id="PF11793"/>
    </source>
</evidence>
<keyword evidence="4" id="KW-1185">Reference proteome</keyword>
<dbReference type="InterPro" id="IPR013083">
    <property type="entry name" value="Znf_RING/FYVE/PHD"/>
</dbReference>
<comment type="caution">
    <text evidence="3">The sequence shown here is derived from an EMBL/GenBank/DDBJ whole genome shotgun (WGS) entry which is preliminary data.</text>
</comment>
<dbReference type="CDD" id="cd23832">
    <property type="entry name" value="DRWD-C_FANCL"/>
    <property type="match status" value="1"/>
</dbReference>
<protein>
    <recommendedName>
        <fullName evidence="5">RING-type domain-containing protein</fullName>
    </recommendedName>
</protein>
<dbReference type="EMBL" id="JAPWTJ010000045">
    <property type="protein sequence ID" value="KAJ8984147.1"/>
    <property type="molecule type" value="Genomic_DNA"/>
</dbReference>
<dbReference type="SUPFAM" id="SSF57850">
    <property type="entry name" value="RING/U-box"/>
    <property type="match status" value="1"/>
</dbReference>
<sequence length="376" mass="43554">MDDVNYWLKYPLILKYKQGDLVTYEGIVHVNDEDYKVSIIKYIDGKYKVALPPNLLPYQREIQCEISILDNPHIITVLDCLVRILSQGANSKPVNVNMCDTHKHILQEYSEFTAFYVNLQSSHISSDLCLIDTHMVDDKNRDHFVQISASETDSRGIFRIVKFDLPQPKEEFIVSSSLKAIYSQFTGTVEALQPFFDLMDILDKSCWILEPLQPERKHTHRRIGLGDNISVIIKIDPYNIANVPDMKFLGPERLIEQYRTIVNENLEKWMEEDDDVFSEILKLLGMVQFPLKPTFTAITANLLKESGECSICFSYNYNDKLPEIVCKSKFCENYYHKECLYEWLVSVNSVRFFNEVVGNCPNCDKSISCPIPRETN</sequence>
<evidence type="ECO:0000313" key="3">
    <source>
        <dbReference type="EMBL" id="KAJ8984147.1"/>
    </source>
</evidence>
<dbReference type="Pfam" id="PF18891">
    <property type="entry name" value="FANCL_d3"/>
    <property type="match status" value="1"/>
</dbReference>
<feature type="domain" description="FANCL UBC-like" evidence="2">
    <location>
        <begin position="194"/>
        <end position="291"/>
    </location>
</feature>